<keyword evidence="1" id="KW-0808">Transferase</keyword>
<evidence type="ECO:0000313" key="5">
    <source>
        <dbReference type="EMBL" id="GAA2729378.1"/>
    </source>
</evidence>
<comment type="similarity">
    <text evidence="3">Belongs to the acetyltransferase family. RimJ subfamily.</text>
</comment>
<dbReference type="InterPro" id="IPR016181">
    <property type="entry name" value="Acyl_CoA_acyltransferase"/>
</dbReference>
<dbReference type="RefSeq" id="WP_344452028.1">
    <property type="nucleotide sequence ID" value="NZ_BAAATZ010000015.1"/>
</dbReference>
<dbReference type="PROSITE" id="PS51186">
    <property type="entry name" value="GNAT"/>
    <property type="match status" value="1"/>
</dbReference>
<feature type="domain" description="N-acetyltransferase" evidence="4">
    <location>
        <begin position="8"/>
        <end position="171"/>
    </location>
</feature>
<dbReference type="InterPro" id="IPR000182">
    <property type="entry name" value="GNAT_dom"/>
</dbReference>
<dbReference type="PANTHER" id="PTHR43792:SF8">
    <property type="entry name" value="[RIBOSOMAL PROTEIN US5]-ALANINE N-ACETYLTRANSFERASE"/>
    <property type="match status" value="1"/>
</dbReference>
<sequence length="171" mass="19841">MQLTGSRLIVRPVAPDDEREFLSAARASEEFHRPYAFLPLDEKEFADYLRRFDQVQAHGFVLRLLGSDELVGYINISHIIRGSYQRGTLGYGVFLPHHRRGYMTEGLRLVIRHAFETLSLHRLEAEIQPGNKPSLRLVRLLGFEREGLARGLIRIEGEWRDHERWALGHDV</sequence>
<reference evidence="5 6" key="1">
    <citation type="journal article" date="2019" name="Int. J. Syst. Evol. Microbiol.">
        <title>The Global Catalogue of Microorganisms (GCM) 10K type strain sequencing project: providing services to taxonomists for standard genome sequencing and annotation.</title>
        <authorList>
            <consortium name="The Broad Institute Genomics Platform"/>
            <consortium name="The Broad Institute Genome Sequencing Center for Infectious Disease"/>
            <person name="Wu L."/>
            <person name="Ma J."/>
        </authorList>
    </citation>
    <scope>NUCLEOTIDE SEQUENCE [LARGE SCALE GENOMIC DNA]</scope>
    <source>
        <strain evidence="5 6">JCM 8201</strain>
    </source>
</reference>
<evidence type="ECO:0000256" key="1">
    <source>
        <dbReference type="ARBA" id="ARBA00022679"/>
    </source>
</evidence>
<dbReference type="PANTHER" id="PTHR43792">
    <property type="entry name" value="GNAT FAMILY, PUTATIVE (AFU_ORTHOLOGUE AFUA_3G00765)-RELATED-RELATED"/>
    <property type="match status" value="1"/>
</dbReference>
<dbReference type="SUPFAM" id="SSF55729">
    <property type="entry name" value="Acyl-CoA N-acyltransferases (Nat)"/>
    <property type="match status" value="1"/>
</dbReference>
<keyword evidence="2" id="KW-0012">Acyltransferase</keyword>
<dbReference type="EMBL" id="BAAATZ010000015">
    <property type="protein sequence ID" value="GAA2729378.1"/>
    <property type="molecule type" value="Genomic_DNA"/>
</dbReference>
<gene>
    <name evidence="5" type="ORF">GCM10010439_39750</name>
</gene>
<name>A0ABN3UCK8_9ACTN</name>
<dbReference type="Pfam" id="PF13302">
    <property type="entry name" value="Acetyltransf_3"/>
    <property type="match status" value="1"/>
</dbReference>
<protein>
    <submittedName>
        <fullName evidence="5">GNAT family protein</fullName>
    </submittedName>
</protein>
<evidence type="ECO:0000313" key="6">
    <source>
        <dbReference type="Proteomes" id="UP001501842"/>
    </source>
</evidence>
<dbReference type="Gene3D" id="3.40.630.30">
    <property type="match status" value="1"/>
</dbReference>
<accession>A0ABN3UCK8</accession>
<dbReference type="Proteomes" id="UP001501842">
    <property type="component" value="Unassembled WGS sequence"/>
</dbReference>
<keyword evidence="6" id="KW-1185">Reference proteome</keyword>
<organism evidence="5 6">
    <name type="scientific">Actinocorallia aurantiaca</name>
    <dbReference type="NCBI Taxonomy" id="46204"/>
    <lineage>
        <taxon>Bacteria</taxon>
        <taxon>Bacillati</taxon>
        <taxon>Actinomycetota</taxon>
        <taxon>Actinomycetes</taxon>
        <taxon>Streptosporangiales</taxon>
        <taxon>Thermomonosporaceae</taxon>
        <taxon>Actinocorallia</taxon>
    </lineage>
</organism>
<evidence type="ECO:0000256" key="3">
    <source>
        <dbReference type="ARBA" id="ARBA00038502"/>
    </source>
</evidence>
<evidence type="ECO:0000259" key="4">
    <source>
        <dbReference type="PROSITE" id="PS51186"/>
    </source>
</evidence>
<dbReference type="InterPro" id="IPR051531">
    <property type="entry name" value="N-acetyltransferase"/>
</dbReference>
<proteinExistence type="inferred from homology"/>
<evidence type="ECO:0000256" key="2">
    <source>
        <dbReference type="ARBA" id="ARBA00023315"/>
    </source>
</evidence>
<comment type="caution">
    <text evidence="5">The sequence shown here is derived from an EMBL/GenBank/DDBJ whole genome shotgun (WGS) entry which is preliminary data.</text>
</comment>